<proteinExistence type="predicted"/>
<feature type="domain" description="Peptidase S54 rhomboid" evidence="6">
    <location>
        <begin position="50"/>
        <end position="196"/>
    </location>
</feature>
<dbReference type="EMBL" id="CP139781">
    <property type="protein sequence ID" value="WRQ88929.1"/>
    <property type="molecule type" value="Genomic_DNA"/>
</dbReference>
<gene>
    <name evidence="7" type="ORF">K1X11_005890</name>
</gene>
<accession>A0ABZ1CE76</accession>
<dbReference type="InterPro" id="IPR022764">
    <property type="entry name" value="Peptidase_S54_rhomboid_dom"/>
</dbReference>
<dbReference type="InterPro" id="IPR050925">
    <property type="entry name" value="Rhomboid_protease_S54"/>
</dbReference>
<dbReference type="SUPFAM" id="SSF144091">
    <property type="entry name" value="Rhomboid-like"/>
    <property type="match status" value="1"/>
</dbReference>
<dbReference type="RefSeq" id="WP_324726119.1">
    <property type="nucleotide sequence ID" value="NZ_CP139781.1"/>
</dbReference>
<evidence type="ECO:0000256" key="1">
    <source>
        <dbReference type="ARBA" id="ARBA00004141"/>
    </source>
</evidence>
<dbReference type="PANTHER" id="PTHR43731:SF26">
    <property type="entry name" value="RHOMBOID-LIKE PROTEIN 10, CHLOROPLASTIC"/>
    <property type="match status" value="1"/>
</dbReference>
<evidence type="ECO:0000256" key="4">
    <source>
        <dbReference type="ARBA" id="ARBA00023136"/>
    </source>
</evidence>
<reference evidence="7 8" key="1">
    <citation type="submission" date="2023-12" db="EMBL/GenBank/DDBJ databases">
        <title>Description of an unclassified Opitutus bacterium of Verrucomicrobiota.</title>
        <authorList>
            <person name="Zhang D.-F."/>
        </authorList>
    </citation>
    <scope>NUCLEOTIDE SEQUENCE [LARGE SCALE GENOMIC DNA]</scope>
    <source>
        <strain evidence="7 8">WL0086</strain>
    </source>
</reference>
<evidence type="ECO:0000256" key="3">
    <source>
        <dbReference type="ARBA" id="ARBA00022989"/>
    </source>
</evidence>
<dbReference type="GO" id="GO:0008233">
    <property type="term" value="F:peptidase activity"/>
    <property type="evidence" value="ECO:0007669"/>
    <property type="project" value="UniProtKB-KW"/>
</dbReference>
<keyword evidence="7" id="KW-0378">Hydrolase</keyword>
<feature type="transmembrane region" description="Helical" evidence="5">
    <location>
        <begin position="179"/>
        <end position="196"/>
    </location>
</feature>
<keyword evidence="3 5" id="KW-1133">Transmembrane helix</keyword>
<dbReference type="Proteomes" id="UP000738431">
    <property type="component" value="Chromosome"/>
</dbReference>
<feature type="transmembrane region" description="Helical" evidence="5">
    <location>
        <begin position="47"/>
        <end position="74"/>
    </location>
</feature>
<keyword evidence="2 5" id="KW-0812">Transmembrane</keyword>
<dbReference type="GO" id="GO:0006508">
    <property type="term" value="P:proteolysis"/>
    <property type="evidence" value="ECO:0007669"/>
    <property type="project" value="UniProtKB-KW"/>
</dbReference>
<organism evidence="7 8">
    <name type="scientific">Actomonas aquatica</name>
    <dbReference type="NCBI Taxonomy" id="2866162"/>
    <lineage>
        <taxon>Bacteria</taxon>
        <taxon>Pseudomonadati</taxon>
        <taxon>Verrucomicrobiota</taxon>
        <taxon>Opitutia</taxon>
        <taxon>Opitutales</taxon>
        <taxon>Opitutaceae</taxon>
        <taxon>Actomonas</taxon>
    </lineage>
</organism>
<feature type="transmembrane region" description="Helical" evidence="5">
    <location>
        <begin position="86"/>
        <end position="104"/>
    </location>
</feature>
<keyword evidence="8" id="KW-1185">Reference proteome</keyword>
<dbReference type="PANTHER" id="PTHR43731">
    <property type="entry name" value="RHOMBOID PROTEASE"/>
    <property type="match status" value="1"/>
</dbReference>
<comment type="subcellular location">
    <subcellularLocation>
        <location evidence="1">Membrane</location>
        <topology evidence="1">Multi-pass membrane protein</topology>
    </subcellularLocation>
</comment>
<evidence type="ECO:0000259" key="6">
    <source>
        <dbReference type="Pfam" id="PF01694"/>
    </source>
</evidence>
<keyword evidence="7" id="KW-0645">Protease</keyword>
<name>A0ABZ1CE76_9BACT</name>
<dbReference type="InterPro" id="IPR035952">
    <property type="entry name" value="Rhomboid-like_sf"/>
</dbReference>
<protein>
    <submittedName>
        <fullName evidence="7">Rhomboid family intramembrane serine protease</fullName>
        <ecNumber evidence="7">3.4.21.-</ecNumber>
    </submittedName>
</protein>
<feature type="transmembrane region" description="Helical" evidence="5">
    <location>
        <begin position="135"/>
        <end position="159"/>
    </location>
</feature>
<evidence type="ECO:0000313" key="7">
    <source>
        <dbReference type="EMBL" id="WRQ88929.1"/>
    </source>
</evidence>
<feature type="transmembrane region" description="Helical" evidence="5">
    <location>
        <begin position="110"/>
        <end position="128"/>
    </location>
</feature>
<dbReference type="Pfam" id="PF01694">
    <property type="entry name" value="Rhomboid"/>
    <property type="match status" value="1"/>
</dbReference>
<dbReference type="EC" id="3.4.21.-" evidence="7"/>
<evidence type="ECO:0000313" key="8">
    <source>
        <dbReference type="Proteomes" id="UP000738431"/>
    </source>
</evidence>
<sequence length="218" mass="23463">MVGLMLVVFIAQVALTWVDPAMAEAWLTRLALVPKRWIQEWQRWIGWGPVFSAAFLHGGPMHLAGNAWFLWVFGRSLEEEMGGWRFLLVYAVGTVGAALAQIAAAPGSEIPMVGASGAISAVMGAYLLRLPTRWIVSLVPWVVPILPVPAVVFLVVWFVLQLSQGMDTLGAQPAGGVAWWAHAGGFVTGALVAWALPSASGRKKKTPRGKRKASRAKG</sequence>
<evidence type="ECO:0000256" key="2">
    <source>
        <dbReference type="ARBA" id="ARBA00022692"/>
    </source>
</evidence>
<keyword evidence="4 5" id="KW-0472">Membrane</keyword>
<evidence type="ECO:0000256" key="5">
    <source>
        <dbReference type="SAM" id="Phobius"/>
    </source>
</evidence>
<dbReference type="Gene3D" id="1.20.1540.10">
    <property type="entry name" value="Rhomboid-like"/>
    <property type="match status" value="1"/>
</dbReference>